<gene>
    <name evidence="2" type="ORF">Sradi_6189800</name>
</gene>
<comment type="caution">
    <text evidence="2">The sequence shown here is derived from an EMBL/GenBank/DDBJ whole genome shotgun (WGS) entry which is preliminary data.</text>
</comment>
<organism evidence="2">
    <name type="scientific">Sesamum radiatum</name>
    <name type="common">Black benniseed</name>
    <dbReference type="NCBI Taxonomy" id="300843"/>
    <lineage>
        <taxon>Eukaryota</taxon>
        <taxon>Viridiplantae</taxon>
        <taxon>Streptophyta</taxon>
        <taxon>Embryophyta</taxon>
        <taxon>Tracheophyta</taxon>
        <taxon>Spermatophyta</taxon>
        <taxon>Magnoliopsida</taxon>
        <taxon>eudicotyledons</taxon>
        <taxon>Gunneridae</taxon>
        <taxon>Pentapetalae</taxon>
        <taxon>asterids</taxon>
        <taxon>lamiids</taxon>
        <taxon>Lamiales</taxon>
        <taxon>Pedaliaceae</taxon>
        <taxon>Sesamum</taxon>
    </lineage>
</organism>
<feature type="compositionally biased region" description="Basic and acidic residues" evidence="1">
    <location>
        <begin position="62"/>
        <end position="75"/>
    </location>
</feature>
<evidence type="ECO:0000313" key="2">
    <source>
        <dbReference type="EMBL" id="KAL0303217.1"/>
    </source>
</evidence>
<dbReference type="EMBL" id="JACGWJ010000029">
    <property type="protein sequence ID" value="KAL0303217.1"/>
    <property type="molecule type" value="Genomic_DNA"/>
</dbReference>
<accession>A0AAW2KAI0</accession>
<proteinExistence type="predicted"/>
<name>A0AAW2KAI0_SESRA</name>
<reference evidence="2" key="1">
    <citation type="submission" date="2020-06" db="EMBL/GenBank/DDBJ databases">
        <authorList>
            <person name="Li T."/>
            <person name="Hu X."/>
            <person name="Zhang T."/>
            <person name="Song X."/>
            <person name="Zhang H."/>
            <person name="Dai N."/>
            <person name="Sheng W."/>
            <person name="Hou X."/>
            <person name="Wei L."/>
        </authorList>
    </citation>
    <scope>NUCLEOTIDE SEQUENCE</scope>
    <source>
        <strain evidence="2">G02</strain>
        <tissue evidence="2">Leaf</tissue>
    </source>
</reference>
<sequence length="75" mass="7637">MAFGRSPKGTQASSSSKGKRSVSPPTGTPPEGPAKMTQASSLGTPPVSSPKPSSTPPPPPPAKEEKVNRLEKENA</sequence>
<evidence type="ECO:0000256" key="1">
    <source>
        <dbReference type="SAM" id="MobiDB-lite"/>
    </source>
</evidence>
<feature type="compositionally biased region" description="Pro residues" evidence="1">
    <location>
        <begin position="47"/>
        <end position="61"/>
    </location>
</feature>
<protein>
    <submittedName>
        <fullName evidence="2">Uncharacterized protein</fullName>
    </submittedName>
</protein>
<feature type="region of interest" description="Disordered" evidence="1">
    <location>
        <begin position="1"/>
        <end position="75"/>
    </location>
</feature>
<dbReference type="AlphaFoldDB" id="A0AAW2KAI0"/>
<reference evidence="2" key="2">
    <citation type="journal article" date="2024" name="Plant">
        <title>Genomic evolution and insights into agronomic trait innovations of Sesamum species.</title>
        <authorList>
            <person name="Miao H."/>
            <person name="Wang L."/>
            <person name="Qu L."/>
            <person name="Liu H."/>
            <person name="Sun Y."/>
            <person name="Le M."/>
            <person name="Wang Q."/>
            <person name="Wei S."/>
            <person name="Zheng Y."/>
            <person name="Lin W."/>
            <person name="Duan Y."/>
            <person name="Cao H."/>
            <person name="Xiong S."/>
            <person name="Wang X."/>
            <person name="Wei L."/>
            <person name="Li C."/>
            <person name="Ma Q."/>
            <person name="Ju M."/>
            <person name="Zhao R."/>
            <person name="Li G."/>
            <person name="Mu C."/>
            <person name="Tian Q."/>
            <person name="Mei H."/>
            <person name="Zhang T."/>
            <person name="Gao T."/>
            <person name="Zhang H."/>
        </authorList>
    </citation>
    <scope>NUCLEOTIDE SEQUENCE</scope>
    <source>
        <strain evidence="2">G02</strain>
    </source>
</reference>